<dbReference type="EMBL" id="LMVM01000012">
    <property type="protein sequence ID" value="PAV04945.1"/>
    <property type="molecule type" value="Genomic_DNA"/>
</dbReference>
<dbReference type="InterPro" id="IPR007484">
    <property type="entry name" value="Peptidase_M28"/>
</dbReference>
<dbReference type="Pfam" id="PF04389">
    <property type="entry name" value="Peptidase_M28"/>
    <property type="match status" value="1"/>
</dbReference>
<protein>
    <recommendedName>
        <fullName evidence="1">Peptidase M28 domain-containing protein</fullName>
    </recommendedName>
</protein>
<sequence>MKNKNIFLIAGIALCAVVIAGAFMFNSSSTLDQFQPTVTDPLTKAKEFNSQNALVFSKTICSLGPRYGGNEAELKAAENMETEFKNNGINAYKEKVDLGNGKYTYNVIGEIKGSESPEKYIIVGSHIDSPGFCEGATDDAAAMGIQTEMARVFSTGYKPKQTVLIVGFGGEEMWFKGSDAFVKTHPEIVKNCEAMIDLNCVGAGQQVSLIGHSNQPKPVNGDPKLINIMKQNAKQLGYSAVTGTTTYPSDTYPFYYNIDKVPVLQVMSQPFEVAPWSSANTFDKLNSKDMNKIGQTVTMTVLNLTV</sequence>
<comment type="caution">
    <text evidence="2">The sequence shown here is derived from an EMBL/GenBank/DDBJ whole genome shotgun (WGS) entry which is preliminary data.</text>
</comment>
<reference evidence="2 3" key="1">
    <citation type="journal article" date="2017" name="BMC Genomics">
        <title>Genomic analysis of methanogenic archaea reveals a shift towards energy conservation.</title>
        <authorList>
            <person name="Gilmore S.P."/>
            <person name="Henske J.K."/>
            <person name="Sexton J.A."/>
            <person name="Solomon K.V."/>
            <person name="Seppala S."/>
            <person name="Yoo J.I."/>
            <person name="Huyett L.M."/>
            <person name="Pressman A."/>
            <person name="Cogan J.Z."/>
            <person name="Kivenson V."/>
            <person name="Peng X."/>
            <person name="Tan Y."/>
            <person name="Valentine D.L."/>
            <person name="O'Malley M.A."/>
        </authorList>
    </citation>
    <scope>NUCLEOTIDE SEQUENCE [LARGE SCALE GENOMIC DNA]</scope>
    <source>
        <strain evidence="2 3">M.o.H.</strain>
    </source>
</reference>
<dbReference type="RefSeq" id="WP_069584319.1">
    <property type="nucleotide sequence ID" value="NZ_LMVM01000012.1"/>
</dbReference>
<dbReference type="GO" id="GO:0008235">
    <property type="term" value="F:metalloexopeptidase activity"/>
    <property type="evidence" value="ECO:0007669"/>
    <property type="project" value="InterPro"/>
</dbReference>
<dbReference type="OrthoDB" id="80058at2157"/>
<evidence type="ECO:0000313" key="3">
    <source>
        <dbReference type="Proteomes" id="UP000217784"/>
    </source>
</evidence>
<feature type="domain" description="Peptidase M28" evidence="1">
    <location>
        <begin position="106"/>
        <end position="300"/>
    </location>
</feature>
<dbReference type="Gene3D" id="3.40.630.10">
    <property type="entry name" value="Zn peptidases"/>
    <property type="match status" value="1"/>
</dbReference>
<keyword evidence="3" id="KW-1185">Reference proteome</keyword>
<organism evidence="2 3">
    <name type="scientific">Methanobacterium bryantii</name>
    <dbReference type="NCBI Taxonomy" id="2161"/>
    <lineage>
        <taxon>Archaea</taxon>
        <taxon>Methanobacteriati</taxon>
        <taxon>Methanobacteriota</taxon>
        <taxon>Methanomada group</taxon>
        <taxon>Methanobacteria</taxon>
        <taxon>Methanobacteriales</taxon>
        <taxon>Methanobacteriaceae</taxon>
        <taxon>Methanobacterium</taxon>
    </lineage>
</organism>
<gene>
    <name evidence="2" type="ORF">ASJ80_11600</name>
</gene>
<dbReference type="GO" id="GO:0006508">
    <property type="term" value="P:proteolysis"/>
    <property type="evidence" value="ECO:0007669"/>
    <property type="project" value="InterPro"/>
</dbReference>
<name>A0A2A2H6J8_METBR</name>
<dbReference type="InterPro" id="IPR045175">
    <property type="entry name" value="M28_fam"/>
</dbReference>
<dbReference type="Proteomes" id="UP000217784">
    <property type="component" value="Unassembled WGS sequence"/>
</dbReference>
<dbReference type="AlphaFoldDB" id="A0A2A2H6J8"/>
<dbReference type="PANTHER" id="PTHR12147:SF26">
    <property type="entry name" value="PEPTIDASE M28 DOMAIN-CONTAINING PROTEIN"/>
    <property type="match status" value="1"/>
</dbReference>
<dbReference type="PANTHER" id="PTHR12147">
    <property type="entry name" value="METALLOPEPTIDASE M28 FAMILY MEMBER"/>
    <property type="match status" value="1"/>
</dbReference>
<dbReference type="SUPFAM" id="SSF53187">
    <property type="entry name" value="Zn-dependent exopeptidases"/>
    <property type="match status" value="1"/>
</dbReference>
<evidence type="ECO:0000313" key="2">
    <source>
        <dbReference type="EMBL" id="PAV04945.1"/>
    </source>
</evidence>
<proteinExistence type="predicted"/>
<accession>A0A2A2H6J8</accession>
<evidence type="ECO:0000259" key="1">
    <source>
        <dbReference type="Pfam" id="PF04389"/>
    </source>
</evidence>